<protein>
    <submittedName>
        <fullName evidence="1">Uncharacterized protein</fullName>
    </submittedName>
</protein>
<proteinExistence type="predicted"/>
<accession>A0A182J132</accession>
<sequence>LFLNFYLSSTLLLSQAFPCSSRAREEPSVEPAFMRDSSSRRPTDDSYSVTLRRPFFCQLFSFGAVNNLLPYTFPFHLLPKNLPHSRGGTPCWTSCRQGQMLSRAIFTSMFVPFTPYNVLLSLVCLYYSTFFFCQQQHLCLISLQFKPST</sequence>
<dbReference type="EnsemblMetazoa" id="AATE009334-RA">
    <property type="protein sequence ID" value="AATE009334-PA.1"/>
    <property type="gene ID" value="AATE009334"/>
</dbReference>
<evidence type="ECO:0000313" key="1">
    <source>
        <dbReference type="EnsemblMetazoa" id="AATE009334-PA.1"/>
    </source>
</evidence>
<dbReference type="VEuPathDB" id="VectorBase:AATE009334"/>
<reference evidence="1" key="1">
    <citation type="submission" date="2022-08" db="UniProtKB">
        <authorList>
            <consortium name="EnsemblMetazoa"/>
        </authorList>
    </citation>
    <scope>IDENTIFICATION</scope>
    <source>
        <strain evidence="1">EBRO</strain>
    </source>
</reference>
<dbReference type="AlphaFoldDB" id="A0A182J132"/>
<name>A0A182J132_ANOAO</name>
<organism evidence="1">
    <name type="scientific">Anopheles atroparvus</name>
    <name type="common">European mosquito</name>
    <dbReference type="NCBI Taxonomy" id="41427"/>
    <lineage>
        <taxon>Eukaryota</taxon>
        <taxon>Metazoa</taxon>
        <taxon>Ecdysozoa</taxon>
        <taxon>Arthropoda</taxon>
        <taxon>Hexapoda</taxon>
        <taxon>Insecta</taxon>
        <taxon>Pterygota</taxon>
        <taxon>Neoptera</taxon>
        <taxon>Endopterygota</taxon>
        <taxon>Diptera</taxon>
        <taxon>Nematocera</taxon>
        <taxon>Culicoidea</taxon>
        <taxon>Culicidae</taxon>
        <taxon>Anophelinae</taxon>
        <taxon>Anopheles</taxon>
    </lineage>
</organism>